<proteinExistence type="predicted"/>
<sequence>IPANLLKVGQSICIPNGYNNYNGYNTYTNAYPTYNSYGSNCANYVIRAGDTCSSLSQGSLNNFNQLNPGINCNNLQIGQSVCVPYGSQTNYNNGAYNPAYNTGAYNPAYNTGAYNPGYACSGRSYTVQAGDTCYSIAQRYGTTTANVQSCIGVNCSNLQVGQVITF</sequence>
<gene>
    <name evidence="4" type="ORF">BpHYR1_018458</name>
</gene>
<dbReference type="PANTHER" id="PTHR34997">
    <property type="entry name" value="AM15"/>
    <property type="match status" value="1"/>
</dbReference>
<dbReference type="EMBL" id="REGN01011784">
    <property type="protein sequence ID" value="RMZ96908.1"/>
    <property type="molecule type" value="Genomic_DNA"/>
</dbReference>
<feature type="domain" description="LysM" evidence="3">
    <location>
        <begin position="123"/>
        <end position="166"/>
    </location>
</feature>
<dbReference type="InterPro" id="IPR018392">
    <property type="entry name" value="LysM"/>
</dbReference>
<evidence type="ECO:0000313" key="5">
    <source>
        <dbReference type="Proteomes" id="UP000276133"/>
    </source>
</evidence>
<dbReference type="SMART" id="SM00257">
    <property type="entry name" value="LysM"/>
    <property type="match status" value="2"/>
</dbReference>
<evidence type="ECO:0000313" key="4">
    <source>
        <dbReference type="EMBL" id="RMZ96908.1"/>
    </source>
</evidence>
<dbReference type="PANTHER" id="PTHR34997:SF1">
    <property type="entry name" value="PEPTIDOGLYCAN-BINDING LYSIN DOMAIN"/>
    <property type="match status" value="1"/>
</dbReference>
<dbReference type="CDD" id="cd00118">
    <property type="entry name" value="LysM"/>
    <property type="match status" value="2"/>
</dbReference>
<evidence type="ECO:0000259" key="3">
    <source>
        <dbReference type="PROSITE" id="PS51782"/>
    </source>
</evidence>
<dbReference type="Proteomes" id="UP000276133">
    <property type="component" value="Unassembled WGS sequence"/>
</dbReference>
<keyword evidence="5" id="KW-1185">Reference proteome</keyword>
<evidence type="ECO:0000256" key="2">
    <source>
        <dbReference type="ARBA" id="ARBA00023026"/>
    </source>
</evidence>
<reference evidence="4 5" key="1">
    <citation type="journal article" date="2018" name="Sci. Rep.">
        <title>Genomic signatures of local adaptation to the degree of environmental predictability in rotifers.</title>
        <authorList>
            <person name="Franch-Gras L."/>
            <person name="Hahn C."/>
            <person name="Garcia-Roger E.M."/>
            <person name="Carmona M.J."/>
            <person name="Serra M."/>
            <person name="Gomez A."/>
        </authorList>
    </citation>
    <scope>NUCLEOTIDE SEQUENCE [LARGE SCALE GENOMIC DNA]</scope>
    <source>
        <strain evidence="4">HYR1</strain>
    </source>
</reference>
<dbReference type="InterPro" id="IPR052210">
    <property type="entry name" value="LysM1-like"/>
</dbReference>
<dbReference type="STRING" id="10195.A0A3M7PCY8"/>
<dbReference type="Gene3D" id="3.10.350.10">
    <property type="entry name" value="LysM domain"/>
    <property type="match status" value="2"/>
</dbReference>
<name>A0A3M7PCY8_BRAPC</name>
<keyword evidence="2" id="KW-0843">Virulence</keyword>
<feature type="non-terminal residue" evidence="4">
    <location>
        <position position="1"/>
    </location>
</feature>
<keyword evidence="1" id="KW-0147">Chitin-binding</keyword>
<dbReference type="SUPFAM" id="SSF54106">
    <property type="entry name" value="LysM domain"/>
    <property type="match status" value="2"/>
</dbReference>
<dbReference type="OrthoDB" id="5985073at2759"/>
<dbReference type="PROSITE" id="PS51782">
    <property type="entry name" value="LYSM"/>
    <property type="match status" value="1"/>
</dbReference>
<comment type="caution">
    <text evidence="4">The sequence shown here is derived from an EMBL/GenBank/DDBJ whole genome shotgun (WGS) entry which is preliminary data.</text>
</comment>
<organism evidence="4 5">
    <name type="scientific">Brachionus plicatilis</name>
    <name type="common">Marine rotifer</name>
    <name type="synonym">Brachionus muelleri</name>
    <dbReference type="NCBI Taxonomy" id="10195"/>
    <lineage>
        <taxon>Eukaryota</taxon>
        <taxon>Metazoa</taxon>
        <taxon>Spiralia</taxon>
        <taxon>Gnathifera</taxon>
        <taxon>Rotifera</taxon>
        <taxon>Eurotatoria</taxon>
        <taxon>Monogononta</taxon>
        <taxon>Pseudotrocha</taxon>
        <taxon>Ploima</taxon>
        <taxon>Brachionidae</taxon>
        <taxon>Brachionus</taxon>
    </lineage>
</organism>
<dbReference type="Pfam" id="PF01476">
    <property type="entry name" value="LysM"/>
    <property type="match status" value="2"/>
</dbReference>
<protein>
    <submittedName>
        <fullName evidence="4">Peptidoglycan-binding</fullName>
    </submittedName>
</protein>
<evidence type="ECO:0000256" key="1">
    <source>
        <dbReference type="ARBA" id="ARBA00022669"/>
    </source>
</evidence>
<dbReference type="InterPro" id="IPR036779">
    <property type="entry name" value="LysM_dom_sf"/>
</dbReference>
<dbReference type="GO" id="GO:0008061">
    <property type="term" value="F:chitin binding"/>
    <property type="evidence" value="ECO:0007669"/>
    <property type="project" value="UniProtKB-KW"/>
</dbReference>
<dbReference type="AlphaFoldDB" id="A0A3M7PCY8"/>
<accession>A0A3M7PCY8</accession>